<dbReference type="AlphaFoldDB" id="H3GRG5"/>
<keyword evidence="3" id="KW-1185">Reference proteome</keyword>
<reference evidence="3" key="1">
    <citation type="journal article" date="2006" name="Science">
        <title>Phytophthora genome sequences uncover evolutionary origins and mechanisms of pathogenesis.</title>
        <authorList>
            <person name="Tyler B.M."/>
            <person name="Tripathy S."/>
            <person name="Zhang X."/>
            <person name="Dehal P."/>
            <person name="Jiang R.H."/>
            <person name="Aerts A."/>
            <person name="Arredondo F.D."/>
            <person name="Baxter L."/>
            <person name="Bensasson D."/>
            <person name="Beynon J.L."/>
            <person name="Chapman J."/>
            <person name="Damasceno C.M."/>
            <person name="Dorrance A.E."/>
            <person name="Dou D."/>
            <person name="Dickerman A.W."/>
            <person name="Dubchak I.L."/>
            <person name="Garbelotto M."/>
            <person name="Gijzen M."/>
            <person name="Gordon S.G."/>
            <person name="Govers F."/>
            <person name="Grunwald N.J."/>
            <person name="Huang W."/>
            <person name="Ivors K.L."/>
            <person name="Jones R.W."/>
            <person name="Kamoun S."/>
            <person name="Krampis K."/>
            <person name="Lamour K.H."/>
            <person name="Lee M.K."/>
            <person name="McDonald W.H."/>
            <person name="Medina M."/>
            <person name="Meijer H.J."/>
            <person name="Nordberg E.K."/>
            <person name="Maclean D.J."/>
            <person name="Ospina-Giraldo M.D."/>
            <person name="Morris P.F."/>
            <person name="Phuntumart V."/>
            <person name="Putnam N.H."/>
            <person name="Rash S."/>
            <person name="Rose J.K."/>
            <person name="Sakihama Y."/>
            <person name="Salamov A.A."/>
            <person name="Savidor A."/>
            <person name="Scheuring C.F."/>
            <person name="Smith B.M."/>
            <person name="Sobral B.W."/>
            <person name="Terry A."/>
            <person name="Torto-Alalibo T.A."/>
            <person name="Win J."/>
            <person name="Xu Z."/>
            <person name="Zhang H."/>
            <person name="Grigoriev I.V."/>
            <person name="Rokhsar D.S."/>
            <person name="Boore J.L."/>
        </authorList>
    </citation>
    <scope>NUCLEOTIDE SEQUENCE [LARGE SCALE GENOMIC DNA]</scope>
    <source>
        <strain evidence="3">Pr102</strain>
    </source>
</reference>
<name>H3GRG5_PHYRM</name>
<dbReference type="Proteomes" id="UP000005238">
    <property type="component" value="Unassembled WGS sequence"/>
</dbReference>
<evidence type="ECO:0000313" key="3">
    <source>
        <dbReference type="Proteomes" id="UP000005238"/>
    </source>
</evidence>
<dbReference type="PROSITE" id="PS50280">
    <property type="entry name" value="SET"/>
    <property type="match status" value="1"/>
</dbReference>
<dbReference type="EnsemblProtists" id="Phyra79456">
    <property type="protein sequence ID" value="Phyra79456"/>
    <property type="gene ID" value="Phyra79456"/>
</dbReference>
<sequence length="139" mass="16032">MRTSSLCVVAAEPIRQGEVLGQYLGEKWHVRASVRDRPRNRGYCLVMKTRPEFSASSVRVSVNAESMDGMMRFVNHSCNLVAEFREVSNGRRTTIVVATTDFIRQGEETTIDYGDDLWFISRCQDDLCRYREMQDQENP</sequence>
<evidence type="ECO:0000313" key="2">
    <source>
        <dbReference type="EnsemblProtists" id="Phyra79456"/>
    </source>
</evidence>
<dbReference type="InterPro" id="IPR001214">
    <property type="entry name" value="SET_dom"/>
</dbReference>
<proteinExistence type="predicted"/>
<protein>
    <recommendedName>
        <fullName evidence="1">SET domain-containing protein</fullName>
    </recommendedName>
</protein>
<evidence type="ECO:0000259" key="1">
    <source>
        <dbReference type="PROSITE" id="PS50280"/>
    </source>
</evidence>
<dbReference type="Gene3D" id="2.170.270.10">
    <property type="entry name" value="SET domain"/>
    <property type="match status" value="1"/>
</dbReference>
<dbReference type="InterPro" id="IPR046341">
    <property type="entry name" value="SET_dom_sf"/>
</dbReference>
<dbReference type="EMBL" id="DS566037">
    <property type="status" value="NOT_ANNOTATED_CDS"/>
    <property type="molecule type" value="Genomic_DNA"/>
</dbReference>
<organism evidence="2 3">
    <name type="scientific">Phytophthora ramorum</name>
    <name type="common">Sudden oak death agent</name>
    <dbReference type="NCBI Taxonomy" id="164328"/>
    <lineage>
        <taxon>Eukaryota</taxon>
        <taxon>Sar</taxon>
        <taxon>Stramenopiles</taxon>
        <taxon>Oomycota</taxon>
        <taxon>Peronosporomycetes</taxon>
        <taxon>Peronosporales</taxon>
        <taxon>Peronosporaceae</taxon>
        <taxon>Phytophthora</taxon>
    </lineage>
</organism>
<accession>H3GRG5</accession>
<dbReference type="OMA" id="EETTIDY"/>
<dbReference type="Pfam" id="PF00856">
    <property type="entry name" value="SET"/>
    <property type="match status" value="1"/>
</dbReference>
<dbReference type="InParanoid" id="H3GRG5"/>
<dbReference type="SUPFAM" id="SSF82199">
    <property type="entry name" value="SET domain"/>
    <property type="match status" value="1"/>
</dbReference>
<reference evidence="2" key="2">
    <citation type="submission" date="2015-06" db="UniProtKB">
        <authorList>
            <consortium name="EnsemblProtists"/>
        </authorList>
    </citation>
    <scope>IDENTIFICATION</scope>
    <source>
        <strain evidence="2">Pr102</strain>
    </source>
</reference>
<dbReference type="SMART" id="SM00317">
    <property type="entry name" value="SET"/>
    <property type="match status" value="1"/>
</dbReference>
<feature type="domain" description="SET" evidence="1">
    <location>
        <begin position="1"/>
        <end position="114"/>
    </location>
</feature>
<dbReference type="HOGENOM" id="CLU_085560_1_0_1"/>